<name>A0A4V6T4X4_DENBC</name>
<accession>A0A4V6T4X4</accession>
<evidence type="ECO:0000313" key="2">
    <source>
        <dbReference type="EMBL" id="THU78305.1"/>
    </source>
</evidence>
<keyword evidence="3" id="KW-1185">Reference proteome</keyword>
<feature type="compositionally biased region" description="Polar residues" evidence="1">
    <location>
        <begin position="292"/>
        <end position="319"/>
    </location>
</feature>
<evidence type="ECO:0000256" key="1">
    <source>
        <dbReference type="SAM" id="MobiDB-lite"/>
    </source>
</evidence>
<evidence type="ECO:0000313" key="3">
    <source>
        <dbReference type="Proteomes" id="UP000297245"/>
    </source>
</evidence>
<dbReference type="Proteomes" id="UP000297245">
    <property type="component" value="Unassembled WGS sequence"/>
</dbReference>
<feature type="region of interest" description="Disordered" evidence="1">
    <location>
        <begin position="292"/>
        <end position="381"/>
    </location>
</feature>
<proteinExistence type="predicted"/>
<gene>
    <name evidence="2" type="ORF">K435DRAFT_811666</name>
</gene>
<reference evidence="2 3" key="1">
    <citation type="journal article" date="2019" name="Nat. Ecol. Evol.">
        <title>Megaphylogeny resolves global patterns of mushroom evolution.</title>
        <authorList>
            <person name="Varga T."/>
            <person name="Krizsan K."/>
            <person name="Foldi C."/>
            <person name="Dima B."/>
            <person name="Sanchez-Garcia M."/>
            <person name="Sanchez-Ramirez S."/>
            <person name="Szollosi G.J."/>
            <person name="Szarkandi J.G."/>
            <person name="Papp V."/>
            <person name="Albert L."/>
            <person name="Andreopoulos W."/>
            <person name="Angelini C."/>
            <person name="Antonin V."/>
            <person name="Barry K.W."/>
            <person name="Bougher N.L."/>
            <person name="Buchanan P."/>
            <person name="Buyck B."/>
            <person name="Bense V."/>
            <person name="Catcheside P."/>
            <person name="Chovatia M."/>
            <person name="Cooper J."/>
            <person name="Damon W."/>
            <person name="Desjardin D."/>
            <person name="Finy P."/>
            <person name="Geml J."/>
            <person name="Haridas S."/>
            <person name="Hughes K."/>
            <person name="Justo A."/>
            <person name="Karasinski D."/>
            <person name="Kautmanova I."/>
            <person name="Kiss B."/>
            <person name="Kocsube S."/>
            <person name="Kotiranta H."/>
            <person name="LaButti K.M."/>
            <person name="Lechner B.E."/>
            <person name="Liimatainen K."/>
            <person name="Lipzen A."/>
            <person name="Lukacs Z."/>
            <person name="Mihaltcheva S."/>
            <person name="Morgado L.N."/>
            <person name="Niskanen T."/>
            <person name="Noordeloos M.E."/>
            <person name="Ohm R.A."/>
            <person name="Ortiz-Santana B."/>
            <person name="Ovrebo C."/>
            <person name="Racz N."/>
            <person name="Riley R."/>
            <person name="Savchenko A."/>
            <person name="Shiryaev A."/>
            <person name="Soop K."/>
            <person name="Spirin V."/>
            <person name="Szebenyi C."/>
            <person name="Tomsovsky M."/>
            <person name="Tulloss R.E."/>
            <person name="Uehling J."/>
            <person name="Grigoriev I.V."/>
            <person name="Vagvolgyi C."/>
            <person name="Papp T."/>
            <person name="Martin F.M."/>
            <person name="Miettinen O."/>
            <person name="Hibbett D.S."/>
            <person name="Nagy L.G."/>
        </authorList>
    </citation>
    <scope>NUCLEOTIDE SEQUENCE [LARGE SCALE GENOMIC DNA]</scope>
    <source>
        <strain evidence="2 3">CBS 962.96</strain>
    </source>
</reference>
<dbReference type="EMBL" id="ML180219">
    <property type="protein sequence ID" value="THU78305.1"/>
    <property type="molecule type" value="Genomic_DNA"/>
</dbReference>
<feature type="region of interest" description="Disordered" evidence="1">
    <location>
        <begin position="214"/>
        <end position="248"/>
    </location>
</feature>
<dbReference type="OrthoDB" id="3023346at2759"/>
<feature type="region of interest" description="Disordered" evidence="1">
    <location>
        <begin position="21"/>
        <end position="47"/>
    </location>
</feature>
<feature type="compositionally biased region" description="Pro residues" evidence="1">
    <location>
        <begin position="228"/>
        <end position="241"/>
    </location>
</feature>
<organism evidence="2 3">
    <name type="scientific">Dendrothele bispora (strain CBS 962.96)</name>
    <dbReference type="NCBI Taxonomy" id="1314807"/>
    <lineage>
        <taxon>Eukaryota</taxon>
        <taxon>Fungi</taxon>
        <taxon>Dikarya</taxon>
        <taxon>Basidiomycota</taxon>
        <taxon>Agaricomycotina</taxon>
        <taxon>Agaricomycetes</taxon>
        <taxon>Agaricomycetidae</taxon>
        <taxon>Agaricales</taxon>
        <taxon>Agaricales incertae sedis</taxon>
        <taxon>Dendrothele</taxon>
    </lineage>
</organism>
<dbReference type="AlphaFoldDB" id="A0A4V6T4X4"/>
<protein>
    <submittedName>
        <fullName evidence="2">Uncharacterized protein</fullName>
    </submittedName>
</protein>
<sequence length="625" mass="69199">MCKSALRRWVWAASDIRLQTRGGERPDNQDFESGSESKFRVGRPGQGASHCPGCEGISVKAYDATIVNTFPSFPSFLHVDTQRIPRIPCRLKCKGKSVPEHAGLWYQTCWQCHFFRWLHPEKYALAQRAYQERISNGNNTPPPSSPQFSDAGLDEISVEELQLTSEFFNDFYLSYCPGAEQSLLNDQSLSHERPVLHVPSRTCHIPPPPMSQSSRFLDIPLPSHHISLPPPESLYGPPPPASQSSRSRNLQECPEQGCRKPKNGKCGNGLCKGHCIDRGGCAQVPDHKPPLSSLSQYMPYSSTQPSSSLFVQPTSSDTILLTGDPQPLLSQPPPPSSQPRILSSTTSSQQPPLSSQPRIPLSSTSANTNTARGASRGAQYYTQTTDKEGVNIEMERASLRQEKVKGDVISRLAASEVAVFAYSTSARPLPRIIQGEVVNNRIQMTQAILDKVRISGDSFFYYRYGMRSWMEAESDTVVQLSDAMKVDGIILAVHYACAFYQTAPEELCFRHRFTTRIQLVTSIQNHILCCIRLSSTLVTGFELKCSGAGFSILGFCCLMLNVGTGLRVRLNRFIAIFDAADVMHRVMFGTEGVCRRSQAVLAPGYSTCRTGNGNTITDDRKNFLD</sequence>
<feature type="compositionally biased region" description="Low complexity" evidence="1">
    <location>
        <begin position="338"/>
        <end position="363"/>
    </location>
</feature>